<evidence type="ECO:0000313" key="1">
    <source>
        <dbReference type="EMBL" id="KAK1857906.1"/>
    </source>
</evidence>
<gene>
    <name evidence="1" type="ORF">I4F81_000520</name>
</gene>
<accession>A0ACC3BJI7</accession>
<keyword evidence="2" id="KW-1185">Reference proteome</keyword>
<organism evidence="1 2">
    <name type="scientific">Pyropia yezoensis</name>
    <name type="common">Susabi-nori</name>
    <name type="synonym">Porphyra yezoensis</name>
    <dbReference type="NCBI Taxonomy" id="2788"/>
    <lineage>
        <taxon>Eukaryota</taxon>
        <taxon>Rhodophyta</taxon>
        <taxon>Bangiophyceae</taxon>
        <taxon>Bangiales</taxon>
        <taxon>Bangiaceae</taxon>
        <taxon>Pyropia</taxon>
    </lineage>
</organism>
<proteinExistence type="predicted"/>
<sequence>MVRPAWLHRPSDPPVGTRPRLPTAASSFGSSATDWTDVTDAPATAPAWSASGDVYIELAADKDVCVKDGVMYVGGAATAAGQKALGGVGGGNSAAAGATAGDAAGEKKKKAKVKDYMKTSLSSERTFFKWVWTGLQFGALGTFVFVSFVDEGPPLRLMLVVACWMIGFAAAVYGLLQYHRRRRALLADNPDPAAWESPAAPGVVVSLFFCVIVAILTYSIITEQHHLAVGLGPKAPTAPEGGDR</sequence>
<comment type="caution">
    <text evidence="1">The sequence shown here is derived from an EMBL/GenBank/DDBJ whole genome shotgun (WGS) entry which is preliminary data.</text>
</comment>
<evidence type="ECO:0000313" key="2">
    <source>
        <dbReference type="Proteomes" id="UP000798662"/>
    </source>
</evidence>
<dbReference type="EMBL" id="CM020618">
    <property type="protein sequence ID" value="KAK1857906.1"/>
    <property type="molecule type" value="Genomic_DNA"/>
</dbReference>
<name>A0ACC3BJI7_PYRYE</name>
<dbReference type="Proteomes" id="UP000798662">
    <property type="component" value="Chromosome 1"/>
</dbReference>
<protein>
    <submittedName>
        <fullName evidence="1">Uncharacterized protein</fullName>
    </submittedName>
</protein>
<reference evidence="1" key="1">
    <citation type="submission" date="2019-11" db="EMBL/GenBank/DDBJ databases">
        <title>Nori genome reveals adaptations in red seaweeds to the harsh intertidal environment.</title>
        <authorList>
            <person name="Wang D."/>
            <person name="Mao Y."/>
        </authorList>
    </citation>
    <scope>NUCLEOTIDE SEQUENCE</scope>
    <source>
        <tissue evidence="1">Gametophyte</tissue>
    </source>
</reference>